<organism evidence="11 12">
    <name type="scientific">Blomia tropicalis</name>
    <name type="common">Mite</name>
    <dbReference type="NCBI Taxonomy" id="40697"/>
    <lineage>
        <taxon>Eukaryota</taxon>
        <taxon>Metazoa</taxon>
        <taxon>Ecdysozoa</taxon>
        <taxon>Arthropoda</taxon>
        <taxon>Chelicerata</taxon>
        <taxon>Arachnida</taxon>
        <taxon>Acari</taxon>
        <taxon>Acariformes</taxon>
        <taxon>Sarcoptiformes</taxon>
        <taxon>Astigmata</taxon>
        <taxon>Glycyphagoidea</taxon>
        <taxon>Echimyopodidae</taxon>
        <taxon>Blomia</taxon>
    </lineage>
</organism>
<evidence type="ECO:0000313" key="11">
    <source>
        <dbReference type="EMBL" id="KAJ6224811.1"/>
    </source>
</evidence>
<dbReference type="FunFam" id="2.60.40.10:FF:000328">
    <property type="entry name" value="CLUMA_CG000981, isoform A"/>
    <property type="match status" value="1"/>
</dbReference>
<evidence type="ECO:0000313" key="12">
    <source>
        <dbReference type="Proteomes" id="UP001142055"/>
    </source>
</evidence>
<accession>A0A9Q0RSH2</accession>
<feature type="domain" description="Ig-like" evidence="10">
    <location>
        <begin position="59"/>
        <end position="149"/>
    </location>
</feature>
<dbReference type="OMA" id="NAKNMIS"/>
<evidence type="ECO:0000259" key="10">
    <source>
        <dbReference type="PROSITE" id="PS50835"/>
    </source>
</evidence>
<dbReference type="SMART" id="SM00409">
    <property type="entry name" value="IG"/>
    <property type="match status" value="3"/>
</dbReference>
<evidence type="ECO:0000256" key="4">
    <source>
        <dbReference type="ARBA" id="ARBA00022737"/>
    </source>
</evidence>
<dbReference type="InterPro" id="IPR007110">
    <property type="entry name" value="Ig-like_dom"/>
</dbReference>
<dbReference type="Gene3D" id="2.60.40.10">
    <property type="entry name" value="Immunoglobulins"/>
    <property type="match status" value="3"/>
</dbReference>
<evidence type="ECO:0000256" key="3">
    <source>
        <dbReference type="ARBA" id="ARBA00022729"/>
    </source>
</evidence>
<name>A0A9Q0RSH2_BLOTA</name>
<dbReference type="GO" id="GO:0005886">
    <property type="term" value="C:plasma membrane"/>
    <property type="evidence" value="ECO:0007669"/>
    <property type="project" value="UniProtKB-SubCell"/>
</dbReference>
<evidence type="ECO:0000256" key="8">
    <source>
        <dbReference type="ARBA" id="ARBA00023319"/>
    </source>
</evidence>
<feature type="domain" description="Ig-like" evidence="10">
    <location>
        <begin position="250"/>
        <end position="382"/>
    </location>
</feature>
<keyword evidence="2" id="KW-1003">Cell membrane</keyword>
<evidence type="ECO:0000256" key="2">
    <source>
        <dbReference type="ARBA" id="ARBA00022475"/>
    </source>
</evidence>
<evidence type="ECO:0000256" key="9">
    <source>
        <dbReference type="SAM" id="MobiDB-lite"/>
    </source>
</evidence>
<feature type="region of interest" description="Disordered" evidence="9">
    <location>
        <begin position="377"/>
        <end position="421"/>
    </location>
</feature>
<dbReference type="AlphaFoldDB" id="A0A9Q0RSH2"/>
<dbReference type="Pfam" id="PF07686">
    <property type="entry name" value="V-set"/>
    <property type="match status" value="1"/>
</dbReference>
<dbReference type="PANTHER" id="PTHR12231">
    <property type="entry name" value="CTX-RELATED TYPE I TRANSMEMBRANE PROTEIN"/>
    <property type="match status" value="1"/>
</dbReference>
<keyword evidence="8" id="KW-0393">Immunoglobulin domain</keyword>
<reference evidence="11" key="1">
    <citation type="submission" date="2022-12" db="EMBL/GenBank/DDBJ databases">
        <title>Genome assemblies of Blomia tropicalis.</title>
        <authorList>
            <person name="Cui Y."/>
        </authorList>
    </citation>
    <scope>NUCLEOTIDE SEQUENCE</scope>
    <source>
        <tissue evidence="11">Adult mites</tissue>
    </source>
</reference>
<dbReference type="EMBL" id="JAPWDV010000001">
    <property type="protein sequence ID" value="KAJ6224811.1"/>
    <property type="molecule type" value="Genomic_DNA"/>
</dbReference>
<dbReference type="InterPro" id="IPR013106">
    <property type="entry name" value="Ig_V-set"/>
</dbReference>
<dbReference type="InterPro" id="IPR013783">
    <property type="entry name" value="Ig-like_fold"/>
</dbReference>
<dbReference type="InterPro" id="IPR051170">
    <property type="entry name" value="Neural/epithelial_adhesion"/>
</dbReference>
<evidence type="ECO:0000256" key="7">
    <source>
        <dbReference type="ARBA" id="ARBA00023180"/>
    </source>
</evidence>
<dbReference type="Proteomes" id="UP001142055">
    <property type="component" value="Chromosome 1"/>
</dbReference>
<evidence type="ECO:0000256" key="5">
    <source>
        <dbReference type="ARBA" id="ARBA00023136"/>
    </source>
</evidence>
<comment type="caution">
    <text evidence="11">The sequence shown here is derived from an EMBL/GenBank/DDBJ whole genome shotgun (WGS) entry which is preliminary data.</text>
</comment>
<feature type="domain" description="Ig-like" evidence="10">
    <location>
        <begin position="165"/>
        <end position="239"/>
    </location>
</feature>
<keyword evidence="5" id="KW-0472">Membrane</keyword>
<dbReference type="Pfam" id="PF13927">
    <property type="entry name" value="Ig_3"/>
    <property type="match status" value="2"/>
</dbReference>
<evidence type="ECO:0000256" key="6">
    <source>
        <dbReference type="ARBA" id="ARBA00023157"/>
    </source>
</evidence>
<feature type="compositionally biased region" description="Acidic residues" evidence="9">
    <location>
        <begin position="401"/>
        <end position="420"/>
    </location>
</feature>
<feature type="compositionally biased region" description="Basic residues" evidence="9">
    <location>
        <begin position="377"/>
        <end position="387"/>
    </location>
</feature>
<keyword evidence="6" id="KW-1015">Disulfide bond</keyword>
<proteinExistence type="predicted"/>
<dbReference type="PANTHER" id="PTHR12231:SF253">
    <property type="entry name" value="DPR-INTERACTING PROTEIN ETA, ISOFORM B-RELATED"/>
    <property type="match status" value="1"/>
</dbReference>
<dbReference type="PROSITE" id="PS50835">
    <property type="entry name" value="IG_LIKE"/>
    <property type="match status" value="3"/>
</dbReference>
<evidence type="ECO:0000256" key="1">
    <source>
        <dbReference type="ARBA" id="ARBA00004236"/>
    </source>
</evidence>
<keyword evidence="12" id="KW-1185">Reference proteome</keyword>
<dbReference type="GO" id="GO:0043005">
    <property type="term" value="C:neuron projection"/>
    <property type="evidence" value="ECO:0007669"/>
    <property type="project" value="TreeGrafter"/>
</dbReference>
<keyword evidence="3" id="KW-0732">Signal</keyword>
<dbReference type="InterPro" id="IPR003598">
    <property type="entry name" value="Ig_sub2"/>
</dbReference>
<dbReference type="SMART" id="SM00408">
    <property type="entry name" value="IGc2"/>
    <property type="match status" value="3"/>
</dbReference>
<dbReference type="InterPro" id="IPR003599">
    <property type="entry name" value="Ig_sub"/>
</dbReference>
<protein>
    <recommendedName>
        <fullName evidence="10">Ig-like domain-containing protein</fullName>
    </recommendedName>
</protein>
<dbReference type="SUPFAM" id="SSF48726">
    <property type="entry name" value="Immunoglobulin"/>
    <property type="match status" value="3"/>
</dbReference>
<gene>
    <name evidence="11" type="ORF">RDWZM_003356</name>
</gene>
<keyword evidence="4" id="KW-0677">Repeat</keyword>
<dbReference type="InterPro" id="IPR036179">
    <property type="entry name" value="Ig-like_dom_sf"/>
</dbReference>
<comment type="subcellular location">
    <subcellularLocation>
        <location evidence="1">Cell membrane</location>
    </subcellularLocation>
</comment>
<sequence length="465" mass="52166">MDLLNKPFYWWNLYNTSQLKIVSNHKLVLIGLLVSSYVALCSSHQSTANNNNNKDDENPRFSKPIENATAVLGRSAVLECSVENLGPYNKVAWLKMDSSNSEPTVLTIGTQTLFGENKYSVSQNGHRQWFLHIKHVRATDRSFYMCQVNAKNMISQVGFLDVQVPPIIIEDRTSSDTTVDEHHRAVLRCTAKGYPKPKISWRREDGQQINLGLFGGKKYSEDMGAYLCIAANGVPTSLSKRILLYVNFRPKIRVTNQLISARLGMSVELVCQCEAFPRPLVTWITPTGMPVISASSSTFTNDSSNWLSANGGANNGIVSSSKYEIEEEYHGYRTTMKLRINSLSREDFGSFKCLAKNTLGEKEGLIRLYAKANSLKSRKSLSRRQQQRHQTLNGSATTNDETNEDDLDEESFTDESDDVDSLQNGENVALLNESNGTGQRHYQTEYTAMVMFAATTTMVITLKWT</sequence>
<keyword evidence="7" id="KW-0325">Glycoprotein</keyword>